<dbReference type="EMBL" id="JALXSQ010000002">
    <property type="protein sequence ID" value="MCT2041930.1"/>
    <property type="molecule type" value="Genomic_DNA"/>
</dbReference>
<gene>
    <name evidence="1" type="ORF">M3D15_01030</name>
</gene>
<evidence type="ECO:0000313" key="1">
    <source>
        <dbReference type="EMBL" id="MCT2041930.1"/>
    </source>
</evidence>
<name>A0ABT2HUD4_9MICO</name>
<protein>
    <submittedName>
        <fullName evidence="1">Uncharacterized protein</fullName>
    </submittedName>
</protein>
<comment type="caution">
    <text evidence="1">The sequence shown here is derived from an EMBL/GenBank/DDBJ whole genome shotgun (WGS) entry which is preliminary data.</text>
</comment>
<accession>A0ABT2HUD4</accession>
<dbReference type="Proteomes" id="UP001525379">
    <property type="component" value="Unassembled WGS sequence"/>
</dbReference>
<dbReference type="RefSeq" id="WP_260103666.1">
    <property type="nucleotide sequence ID" value="NZ_JALXSQ010000002.1"/>
</dbReference>
<evidence type="ECO:0000313" key="2">
    <source>
        <dbReference type="Proteomes" id="UP001525379"/>
    </source>
</evidence>
<organism evidence="1 2">
    <name type="scientific">Pseudoclavibacter albus</name>
    <dbReference type="NCBI Taxonomy" id="272241"/>
    <lineage>
        <taxon>Bacteria</taxon>
        <taxon>Bacillati</taxon>
        <taxon>Actinomycetota</taxon>
        <taxon>Actinomycetes</taxon>
        <taxon>Micrococcales</taxon>
        <taxon>Microbacteriaceae</taxon>
        <taxon>Pseudoclavibacter</taxon>
    </lineage>
</organism>
<sequence>MTRWPTCPLCQEPTSYLDEWGICQRVSITHQAIRYPDEYPPDQYPELWALLKSGQPVFKQH</sequence>
<proteinExistence type="predicted"/>
<keyword evidence="2" id="KW-1185">Reference proteome</keyword>
<reference evidence="1 2" key="1">
    <citation type="submission" date="2022-04" db="EMBL/GenBank/DDBJ databases">
        <title>Human microbiome associated bacterial genomes.</title>
        <authorList>
            <person name="Sandstrom S."/>
            <person name="Salamzade R."/>
            <person name="Kalan L.R."/>
        </authorList>
    </citation>
    <scope>NUCLEOTIDE SEQUENCE [LARGE SCALE GENOMIC DNA]</scope>
    <source>
        <strain evidence="2">p3-SID1799</strain>
    </source>
</reference>